<dbReference type="Proteomes" id="UP000671960">
    <property type="component" value="Chromosome"/>
</dbReference>
<keyword evidence="3" id="KW-1185">Reference proteome</keyword>
<dbReference type="Gene3D" id="2.160.20.10">
    <property type="entry name" value="Single-stranded right-handed beta-helix, Pectin lyase-like"/>
    <property type="match status" value="1"/>
</dbReference>
<dbReference type="RefSeq" id="WP_208227767.1">
    <property type="nucleotide sequence ID" value="NZ_CP050854.1"/>
</dbReference>
<dbReference type="InterPro" id="IPR024535">
    <property type="entry name" value="RHGA/B-epi-like_pectate_lyase"/>
</dbReference>
<evidence type="ECO:0000313" key="3">
    <source>
        <dbReference type="Proteomes" id="UP000671960"/>
    </source>
</evidence>
<evidence type="ECO:0000313" key="2">
    <source>
        <dbReference type="EMBL" id="QTF09265.1"/>
    </source>
</evidence>
<protein>
    <recommendedName>
        <fullName evidence="1">Rhamnogalacturonase A/B/Epimerase-like pectate lyase domain-containing protein</fullName>
    </recommendedName>
</protein>
<organism evidence="2 3">
    <name type="scientific">Brenneria izadpanahii</name>
    <dbReference type="NCBI Taxonomy" id="2722756"/>
    <lineage>
        <taxon>Bacteria</taxon>
        <taxon>Pseudomonadati</taxon>
        <taxon>Pseudomonadota</taxon>
        <taxon>Gammaproteobacteria</taxon>
        <taxon>Enterobacterales</taxon>
        <taxon>Pectobacteriaceae</taxon>
        <taxon>Brenneria</taxon>
    </lineage>
</organism>
<dbReference type="EMBL" id="CP050854">
    <property type="protein sequence ID" value="QTF09265.1"/>
    <property type="molecule type" value="Genomic_DNA"/>
</dbReference>
<accession>A0ABX7UVD0</accession>
<sequence>MAITRRIMLKLGIPSIAAVGMMQSSLSLGDVTADKIDSTTWRSVLSFGAIGDGNSDDTAAFNAAYDSKHEYIFIPSGYRFVITSPVGSLTRASSKKWIGDSASVVVIRDAGGFHVAGMRWGFSGIRFIPDGKSVGCAIKSGTINSNRNSFIHECIFNGEKSGCSFKVAIDLYNAWYSSLRGLFINNSGEDDFSKNICSGIGIRLNFCANTRITECDIGSCDIGISITSTLSPVDLGRPHCCEGITISSNTIIANKSGIDVREGYFINVNNNVIDIPLKDTENIIYFAAMCSKLSDNWISVSRGEVYIGKGESGSPNYDGSCNIIDSNIIRGNSKSNNNLLRIGDINLLKVTNNQIQFGKFGIVSIGGSQISVSNNMFAGQSSAPYDLKMTKRLIIDKNNE</sequence>
<name>A0ABX7UVD0_9GAMM</name>
<dbReference type="InterPro" id="IPR011050">
    <property type="entry name" value="Pectin_lyase_fold/virulence"/>
</dbReference>
<proteinExistence type="predicted"/>
<feature type="domain" description="Rhamnogalacturonase A/B/Epimerase-like pectate lyase" evidence="1">
    <location>
        <begin position="41"/>
        <end position="271"/>
    </location>
</feature>
<gene>
    <name evidence="2" type="ORF">HC231_16170</name>
</gene>
<dbReference type="SUPFAM" id="SSF51126">
    <property type="entry name" value="Pectin lyase-like"/>
    <property type="match status" value="1"/>
</dbReference>
<dbReference type="SMART" id="SM00710">
    <property type="entry name" value="PbH1"/>
    <property type="match status" value="3"/>
</dbReference>
<evidence type="ECO:0000259" key="1">
    <source>
        <dbReference type="Pfam" id="PF12708"/>
    </source>
</evidence>
<dbReference type="Pfam" id="PF12708">
    <property type="entry name" value="Pect-lyase_RHGA_epim"/>
    <property type="match status" value="1"/>
</dbReference>
<reference evidence="2 3" key="1">
    <citation type="submission" date="2020-03" db="EMBL/GenBank/DDBJ databases">
        <authorList>
            <person name="Bakhshi Ganjeh M."/>
        </authorList>
    </citation>
    <scope>NUCLEOTIDE SEQUENCE [LARGE SCALE GENOMIC DNA]</scope>
    <source>
        <strain evidence="3">Iran 50</strain>
    </source>
</reference>
<dbReference type="InterPro" id="IPR006626">
    <property type="entry name" value="PbH1"/>
</dbReference>
<dbReference type="InterPro" id="IPR012334">
    <property type="entry name" value="Pectin_lyas_fold"/>
</dbReference>